<evidence type="ECO:0000256" key="1">
    <source>
        <dbReference type="ARBA" id="ARBA00004651"/>
    </source>
</evidence>
<comment type="similarity">
    <text evidence="7 8">Belongs to the drug/metabolite transporter (DMT) superfamily. Small multidrug resistance (SMR) (TC 2.A.7.1) family.</text>
</comment>
<evidence type="ECO:0000256" key="7">
    <source>
        <dbReference type="ARBA" id="ARBA00038032"/>
    </source>
</evidence>
<keyword evidence="11" id="KW-1185">Reference proteome</keyword>
<keyword evidence="6 9" id="KW-0472">Membrane</keyword>
<dbReference type="Pfam" id="PF00893">
    <property type="entry name" value="Multi_Drug_Res"/>
    <property type="match status" value="1"/>
</dbReference>
<keyword evidence="5 9" id="KW-1133">Transmembrane helix</keyword>
<evidence type="ECO:0000313" key="10">
    <source>
        <dbReference type="EMBL" id="KYQ72330.1"/>
    </source>
</evidence>
<evidence type="ECO:0000313" key="11">
    <source>
        <dbReference type="Proteomes" id="UP000076276"/>
    </source>
</evidence>
<sequence>MSFLYLVIAVIAEVLATSALKASNGFTELWPVILMIAGYAIALFFLGLTFKSIPMGLAYALWSGAGIILISSVGWIYFKQQLDMAAMIGLAFMILGIVIINVFSKSTHL</sequence>
<dbReference type="OrthoDB" id="9808638at2"/>
<dbReference type="PANTHER" id="PTHR30561">
    <property type="entry name" value="SMR FAMILY PROTON-DEPENDENT DRUG EFFLUX TRANSPORTER SUGE"/>
    <property type="match status" value="1"/>
</dbReference>
<dbReference type="GO" id="GO:1990961">
    <property type="term" value="P:xenobiotic detoxification by transmembrane export across the plasma membrane"/>
    <property type="evidence" value="ECO:0007669"/>
    <property type="project" value="UniProtKB-ARBA"/>
</dbReference>
<dbReference type="AlphaFoldDB" id="A0A151Y2U2"/>
<evidence type="ECO:0000256" key="5">
    <source>
        <dbReference type="ARBA" id="ARBA00022989"/>
    </source>
</evidence>
<feature type="transmembrane region" description="Helical" evidence="9">
    <location>
        <begin position="32"/>
        <end position="50"/>
    </location>
</feature>
<dbReference type="GO" id="GO:0015220">
    <property type="term" value="F:choline transmembrane transporter activity"/>
    <property type="evidence" value="ECO:0007669"/>
    <property type="project" value="TreeGrafter"/>
</dbReference>
<dbReference type="FunFam" id="1.10.3730.20:FF:000001">
    <property type="entry name" value="Quaternary ammonium compound resistance transporter SugE"/>
    <property type="match status" value="1"/>
</dbReference>
<reference evidence="10 11" key="1">
    <citation type="submission" date="2016-03" db="EMBL/GenBank/DDBJ databases">
        <title>Acinetobacter genomospecies 28 strain ANC 4149.</title>
        <authorList>
            <person name="Radolfova-Krizova L."/>
            <person name="Nemec A."/>
        </authorList>
    </citation>
    <scope>NUCLEOTIDE SEQUENCE [LARGE SCALE GENOMIC DNA]</scope>
    <source>
        <strain evidence="10 11">ANC 4149</strain>
    </source>
</reference>
<evidence type="ECO:0000256" key="9">
    <source>
        <dbReference type="SAM" id="Phobius"/>
    </source>
</evidence>
<dbReference type="STRING" id="1806892.AZH43_10350"/>
<name>A0A151Y2U2_9GAMM</name>
<dbReference type="InterPro" id="IPR045324">
    <property type="entry name" value="Small_multidrug_res"/>
</dbReference>
<comment type="subcellular location">
    <subcellularLocation>
        <location evidence="1 8">Cell membrane</location>
        <topology evidence="1 8">Multi-pass membrane protein</topology>
    </subcellularLocation>
</comment>
<dbReference type="GO" id="GO:0015199">
    <property type="term" value="F:amino-acid betaine transmembrane transporter activity"/>
    <property type="evidence" value="ECO:0007669"/>
    <property type="project" value="TreeGrafter"/>
</dbReference>
<evidence type="ECO:0000256" key="4">
    <source>
        <dbReference type="ARBA" id="ARBA00022692"/>
    </source>
</evidence>
<dbReference type="PANTHER" id="PTHR30561:SF1">
    <property type="entry name" value="MULTIDRUG TRANSPORTER EMRE"/>
    <property type="match status" value="1"/>
</dbReference>
<proteinExistence type="inferred from homology"/>
<accession>A0A151Y2U2</accession>
<gene>
    <name evidence="10" type="ORF">AZH43_10350</name>
</gene>
<evidence type="ECO:0000256" key="2">
    <source>
        <dbReference type="ARBA" id="ARBA00022448"/>
    </source>
</evidence>
<feature type="transmembrane region" description="Helical" evidence="9">
    <location>
        <begin position="57"/>
        <end position="78"/>
    </location>
</feature>
<keyword evidence="2" id="KW-0813">Transport</keyword>
<keyword evidence="4 8" id="KW-0812">Transmembrane</keyword>
<organism evidence="10 11">
    <name type="scientific">Acinetobacter pragensis</name>
    <dbReference type="NCBI Taxonomy" id="1806892"/>
    <lineage>
        <taxon>Bacteria</taxon>
        <taxon>Pseudomonadati</taxon>
        <taxon>Pseudomonadota</taxon>
        <taxon>Gammaproteobacteria</taxon>
        <taxon>Moraxellales</taxon>
        <taxon>Moraxellaceae</taxon>
        <taxon>Acinetobacter</taxon>
    </lineage>
</organism>
<feature type="transmembrane region" description="Helical" evidence="9">
    <location>
        <begin position="84"/>
        <end position="103"/>
    </location>
</feature>
<dbReference type="GO" id="GO:0015297">
    <property type="term" value="F:antiporter activity"/>
    <property type="evidence" value="ECO:0007669"/>
    <property type="project" value="TreeGrafter"/>
</dbReference>
<dbReference type="InterPro" id="IPR037185">
    <property type="entry name" value="EmrE-like"/>
</dbReference>
<dbReference type="Gene3D" id="1.10.3730.20">
    <property type="match status" value="1"/>
</dbReference>
<evidence type="ECO:0000256" key="6">
    <source>
        <dbReference type="ARBA" id="ARBA00023136"/>
    </source>
</evidence>
<dbReference type="EMBL" id="LUAW01000016">
    <property type="protein sequence ID" value="KYQ72330.1"/>
    <property type="molecule type" value="Genomic_DNA"/>
</dbReference>
<evidence type="ECO:0000256" key="8">
    <source>
        <dbReference type="RuleBase" id="RU003942"/>
    </source>
</evidence>
<evidence type="ECO:0000256" key="3">
    <source>
        <dbReference type="ARBA" id="ARBA00022475"/>
    </source>
</evidence>
<dbReference type="RefSeq" id="WP_067668160.1">
    <property type="nucleotide sequence ID" value="NZ_CBCSIK010000010.1"/>
</dbReference>
<dbReference type="InterPro" id="IPR000390">
    <property type="entry name" value="Small_drug/metabolite_transptr"/>
</dbReference>
<dbReference type="SUPFAM" id="SSF103481">
    <property type="entry name" value="Multidrug resistance efflux transporter EmrE"/>
    <property type="match status" value="1"/>
</dbReference>
<protein>
    <submittedName>
        <fullName evidence="10">Transporter</fullName>
    </submittedName>
</protein>
<keyword evidence="3" id="KW-1003">Cell membrane</keyword>
<dbReference type="GO" id="GO:0031460">
    <property type="term" value="P:glycine betaine transport"/>
    <property type="evidence" value="ECO:0007669"/>
    <property type="project" value="TreeGrafter"/>
</dbReference>
<dbReference type="GO" id="GO:0005886">
    <property type="term" value="C:plasma membrane"/>
    <property type="evidence" value="ECO:0007669"/>
    <property type="project" value="UniProtKB-SubCell"/>
</dbReference>
<comment type="caution">
    <text evidence="10">The sequence shown here is derived from an EMBL/GenBank/DDBJ whole genome shotgun (WGS) entry which is preliminary data.</text>
</comment>
<dbReference type="Proteomes" id="UP000076276">
    <property type="component" value="Unassembled WGS sequence"/>
</dbReference>